<accession>A0A150L6S7</accession>
<evidence type="ECO:0000313" key="2">
    <source>
        <dbReference type="Proteomes" id="UP000075683"/>
    </source>
</evidence>
<dbReference type="GO" id="GO:0016301">
    <property type="term" value="F:kinase activity"/>
    <property type="evidence" value="ECO:0007669"/>
    <property type="project" value="UniProtKB-KW"/>
</dbReference>
<evidence type="ECO:0000313" key="1">
    <source>
        <dbReference type="EMBL" id="KYD08027.1"/>
    </source>
</evidence>
<keyword evidence="1" id="KW-0808">Transferase</keyword>
<organism evidence="1 2">
    <name type="scientific">Caldibacillus debilis</name>
    <dbReference type="NCBI Taxonomy" id="301148"/>
    <lineage>
        <taxon>Bacteria</taxon>
        <taxon>Bacillati</taxon>
        <taxon>Bacillota</taxon>
        <taxon>Bacilli</taxon>
        <taxon>Bacillales</taxon>
        <taxon>Bacillaceae</taxon>
        <taxon>Caldibacillus</taxon>
    </lineage>
</organism>
<protein>
    <submittedName>
        <fullName evidence="1">GTP pyrophosphokinase</fullName>
        <ecNumber evidence="1">2.7.6.5</ecNumber>
    </submittedName>
</protein>
<gene>
    <name evidence="1" type="ORF">B4135_4183</name>
</gene>
<dbReference type="EC" id="2.7.6.5" evidence="1"/>
<reference evidence="1 2" key="1">
    <citation type="submission" date="2016-01" db="EMBL/GenBank/DDBJ databases">
        <title>Draft Genome Sequences of Seven Thermophilic Sporeformers Isolated from Foods.</title>
        <authorList>
            <person name="Berendsen E.M."/>
            <person name="Wells-Bennik M.H."/>
            <person name="Krawcyk A.O."/>
            <person name="De Jong A."/>
            <person name="Holsappel S."/>
            <person name="Eijlander R.T."/>
            <person name="Kuipers O.P."/>
        </authorList>
    </citation>
    <scope>NUCLEOTIDE SEQUENCE [LARGE SCALE GENOMIC DNA]</scope>
    <source>
        <strain evidence="1 2">B4135</strain>
    </source>
</reference>
<proteinExistence type="predicted"/>
<name>A0A150L6S7_9BACI</name>
<dbReference type="EMBL" id="LQYT01000143">
    <property type="protein sequence ID" value="KYD08027.1"/>
    <property type="molecule type" value="Genomic_DNA"/>
</dbReference>
<dbReference type="Proteomes" id="UP000075683">
    <property type="component" value="Unassembled WGS sequence"/>
</dbReference>
<dbReference type="AlphaFoldDB" id="A0A150L6S7"/>
<sequence length="59" mass="7035">MCKKKRAQSRSISGRRCSLDWERDFTQIGGLDRLSMVFTYFFVAFNFTMNPSKKEKSFR</sequence>
<keyword evidence="1" id="KW-0418">Kinase</keyword>
<comment type="caution">
    <text evidence="1">The sequence shown here is derived from an EMBL/GenBank/DDBJ whole genome shotgun (WGS) entry which is preliminary data.</text>
</comment>
<dbReference type="GO" id="GO:0008728">
    <property type="term" value="F:GTP diphosphokinase activity"/>
    <property type="evidence" value="ECO:0007669"/>
    <property type="project" value="UniProtKB-EC"/>
</dbReference>